<gene>
    <name evidence="10" type="ORF">GWK36_12170</name>
</gene>
<keyword evidence="4" id="KW-0328">Glycosyltransferase</keyword>
<evidence type="ECO:0000313" key="11">
    <source>
        <dbReference type="Proteomes" id="UP000502699"/>
    </source>
</evidence>
<dbReference type="PANTHER" id="PTHR44366:SF1">
    <property type="entry name" value="UDP-N-ACETYLGLUCOSAMINE--PEPTIDE N-ACETYLGLUCOSAMINYLTRANSFERASE 110 KDA SUBUNIT"/>
    <property type="match status" value="1"/>
</dbReference>
<dbReference type="Gene3D" id="3.40.50.2000">
    <property type="entry name" value="Glycogen Phosphorylase B"/>
    <property type="match status" value="1"/>
</dbReference>
<dbReference type="KEGG" id="cjap:GWK36_12170"/>
<evidence type="ECO:0000313" key="10">
    <source>
        <dbReference type="EMBL" id="QIK38613.1"/>
    </source>
</evidence>
<comment type="similarity">
    <text evidence="2">Belongs to the glycosyltransferase 41 family. O-GlcNAc transferase subfamily.</text>
</comment>
<evidence type="ECO:0000256" key="5">
    <source>
        <dbReference type="ARBA" id="ARBA00022679"/>
    </source>
</evidence>
<keyword evidence="7 8" id="KW-0802">TPR repeat</keyword>
<dbReference type="Pfam" id="PF13844">
    <property type="entry name" value="Glyco_transf_41"/>
    <property type="match status" value="2"/>
</dbReference>
<feature type="repeat" description="TPR" evidence="8">
    <location>
        <begin position="102"/>
        <end position="135"/>
    </location>
</feature>
<dbReference type="PANTHER" id="PTHR44366">
    <property type="entry name" value="UDP-N-ACETYLGLUCOSAMINE--PEPTIDE N-ACETYLGLUCOSAMINYLTRANSFERASE 110 KDA SUBUNIT"/>
    <property type="match status" value="1"/>
</dbReference>
<dbReference type="InterPro" id="IPR029489">
    <property type="entry name" value="OGT/SEC/SPY_C"/>
</dbReference>
<protein>
    <recommendedName>
        <fullName evidence="3">protein O-GlcNAc transferase</fullName>
        <ecNumber evidence="3">2.4.1.255</ecNumber>
    </recommendedName>
</protein>
<feature type="domain" description="O-GlcNAc transferase C-terminal" evidence="9">
    <location>
        <begin position="321"/>
        <end position="542"/>
    </location>
</feature>
<dbReference type="AlphaFoldDB" id="A0A6G7VEV8"/>
<dbReference type="PROSITE" id="PS50005">
    <property type="entry name" value="TPR"/>
    <property type="match status" value="4"/>
</dbReference>
<organism evidence="10 11">
    <name type="scientific">Caldichromatium japonicum</name>
    <dbReference type="NCBI Taxonomy" id="2699430"/>
    <lineage>
        <taxon>Bacteria</taxon>
        <taxon>Pseudomonadati</taxon>
        <taxon>Pseudomonadota</taxon>
        <taxon>Gammaproteobacteria</taxon>
        <taxon>Chromatiales</taxon>
        <taxon>Chromatiaceae</taxon>
        <taxon>Caldichromatium</taxon>
    </lineage>
</organism>
<keyword evidence="6" id="KW-0677">Repeat</keyword>
<evidence type="ECO:0000256" key="3">
    <source>
        <dbReference type="ARBA" id="ARBA00011970"/>
    </source>
</evidence>
<sequence>MNTVTQALALFKKGQQQEAEHQIQAILQRTPNDLQALQALGMMAAQTGRLDEAERLWRRCVELAPNQPANHINLANLLMGLGRINEAEGFYRRAIALVPQMPVAHYNYGRCLSALGRLDEAILAYRKALALQPAFFEAGVNLGLVLCEKEAYQEAEEVYRNLLNHHPETPELRVYLGDMMRLRGQPDKARLEYEAVLHKYPQHPRARLSLGLLWIDEHGLAKAAELIEPLIKETRLPKGDVLVALALLRARQGDQKTAIDLLSEAIRAGANRPQHYLTQAIWLAEIRNRDQALAVLEQSLALFGDKPPEILGQLIVNQRHLCNWQHWDERIKTLVERIKNTDRAIISPFVALSIPGLNSADLLKVARAFAKRFQPWVKQSAKLPQRVIKDISVSRIRIGYLSCDFHEHATAYLTAGVFERHDRKRFEIFAYSWGPNDDSAMRRRLLSAFDRFVEIGSLSHFDAASRIRADGIDILVDLKGYTRNARTEILALRPCPIQVNWLGYPGSMGASFIDYIIVDSITVPEDHASYYDERLAYMPHAYAPVDDVPVKLMTPTRADAGLPEEGFVFCSFNNPYKITPDIFDRWCNLLKDIEGSVLWLFAERESVKHNLCHEARLRGIAPERLIFASKVSHEKHLARLTLADLCLDTLPYNAHTTASDALRAGIPILTCLGETFPGRVAASLLTAAGMSELIVQDLDAYEAQARFLATHPDELIQLRERLRAGQHRSAYFDTERFTRNLEFLYQRMWEIYQCGHPPRLIAPK</sequence>
<dbReference type="InterPro" id="IPR011990">
    <property type="entry name" value="TPR-like_helical_dom_sf"/>
</dbReference>
<dbReference type="Pfam" id="PF14559">
    <property type="entry name" value="TPR_19"/>
    <property type="match status" value="1"/>
</dbReference>
<evidence type="ECO:0000256" key="1">
    <source>
        <dbReference type="ARBA" id="ARBA00004922"/>
    </source>
</evidence>
<dbReference type="SMART" id="SM00028">
    <property type="entry name" value="TPR"/>
    <property type="match status" value="7"/>
</dbReference>
<dbReference type="SUPFAM" id="SSF48452">
    <property type="entry name" value="TPR-like"/>
    <property type="match status" value="3"/>
</dbReference>
<dbReference type="EMBL" id="CP048029">
    <property type="protein sequence ID" value="QIK38613.1"/>
    <property type="molecule type" value="Genomic_DNA"/>
</dbReference>
<dbReference type="Pfam" id="PF13432">
    <property type="entry name" value="TPR_16"/>
    <property type="match status" value="2"/>
</dbReference>
<keyword evidence="5" id="KW-0808">Transferase</keyword>
<dbReference type="RefSeq" id="WP_166271452.1">
    <property type="nucleotide sequence ID" value="NZ_CP048029.1"/>
</dbReference>
<feature type="repeat" description="TPR" evidence="8">
    <location>
        <begin position="34"/>
        <end position="67"/>
    </location>
</feature>
<evidence type="ECO:0000256" key="7">
    <source>
        <dbReference type="ARBA" id="ARBA00022803"/>
    </source>
</evidence>
<dbReference type="GO" id="GO:0097363">
    <property type="term" value="F:protein O-acetylglucosaminyltransferase activity"/>
    <property type="evidence" value="ECO:0007669"/>
    <property type="project" value="UniProtKB-EC"/>
</dbReference>
<dbReference type="EC" id="2.4.1.255" evidence="3"/>
<accession>A0A6G7VEV8</accession>
<proteinExistence type="inferred from homology"/>
<name>A0A6G7VEV8_9GAMM</name>
<evidence type="ECO:0000256" key="6">
    <source>
        <dbReference type="ARBA" id="ARBA00022737"/>
    </source>
</evidence>
<dbReference type="GO" id="GO:0006493">
    <property type="term" value="P:protein O-linked glycosylation"/>
    <property type="evidence" value="ECO:0007669"/>
    <property type="project" value="InterPro"/>
</dbReference>
<reference evidence="11" key="1">
    <citation type="submission" date="2020-01" db="EMBL/GenBank/DDBJ databases">
        <title>Caldichromatium gen. nov., sp. nov., a thermophilic purple sulfur bacterium member of the family Chromatiaceae isolated from Nakabusa hot spring, Japan.</title>
        <authorList>
            <person name="Saini M.K."/>
            <person name="Hanada S."/>
            <person name="Tank M."/>
        </authorList>
    </citation>
    <scope>NUCLEOTIDE SEQUENCE [LARGE SCALE GENOMIC DNA]</scope>
    <source>
        <strain evidence="11">No.7</strain>
    </source>
</reference>
<dbReference type="InterPro" id="IPR037919">
    <property type="entry name" value="OGT"/>
</dbReference>
<keyword evidence="11" id="KW-1185">Reference proteome</keyword>
<dbReference type="InterPro" id="IPR019734">
    <property type="entry name" value="TPR_rpt"/>
</dbReference>
<feature type="repeat" description="TPR" evidence="8">
    <location>
        <begin position="68"/>
        <end position="101"/>
    </location>
</feature>
<dbReference type="Gene3D" id="1.25.40.10">
    <property type="entry name" value="Tetratricopeptide repeat domain"/>
    <property type="match status" value="2"/>
</dbReference>
<dbReference type="PROSITE" id="PS50293">
    <property type="entry name" value="TPR_REGION"/>
    <property type="match status" value="1"/>
</dbReference>
<comment type="pathway">
    <text evidence="1">Protein modification; protein glycosylation.</text>
</comment>
<evidence type="ECO:0000256" key="4">
    <source>
        <dbReference type="ARBA" id="ARBA00022676"/>
    </source>
</evidence>
<dbReference type="Gene3D" id="3.40.50.11380">
    <property type="match status" value="1"/>
</dbReference>
<feature type="repeat" description="TPR" evidence="8">
    <location>
        <begin position="136"/>
        <end position="169"/>
    </location>
</feature>
<feature type="domain" description="O-GlcNAc transferase C-terminal" evidence="9">
    <location>
        <begin position="545"/>
        <end position="741"/>
    </location>
</feature>
<evidence type="ECO:0000256" key="2">
    <source>
        <dbReference type="ARBA" id="ARBA00005386"/>
    </source>
</evidence>
<evidence type="ECO:0000259" key="9">
    <source>
        <dbReference type="Pfam" id="PF13844"/>
    </source>
</evidence>
<dbReference type="Proteomes" id="UP000502699">
    <property type="component" value="Chromosome"/>
</dbReference>
<evidence type="ECO:0000256" key="8">
    <source>
        <dbReference type="PROSITE-ProRule" id="PRU00339"/>
    </source>
</evidence>